<accession>A0ABQ4M428</accession>
<reference evidence="1 2" key="1">
    <citation type="submission" date="2021-03" db="EMBL/GenBank/DDBJ databases">
        <title>Antimicrobial resistance genes in bacteria isolated from Japanese honey, and their potential for conferring macrolide and lincosamide resistance in the American foulbrood pathogen Paenibacillus larvae.</title>
        <authorList>
            <person name="Okamoto M."/>
            <person name="Kumagai M."/>
            <person name="Kanamori H."/>
            <person name="Takamatsu D."/>
        </authorList>
    </citation>
    <scope>NUCLEOTIDE SEQUENCE [LARGE SCALE GENOMIC DNA]</scope>
    <source>
        <strain evidence="1 2">J21TS3</strain>
    </source>
</reference>
<gene>
    <name evidence="1" type="ORF">J21TS3_51080</name>
</gene>
<dbReference type="RefSeq" id="WP_212952945.1">
    <property type="nucleotide sequence ID" value="NZ_BORW01000055.1"/>
</dbReference>
<evidence type="ECO:0000313" key="2">
    <source>
        <dbReference type="Proteomes" id="UP000680638"/>
    </source>
</evidence>
<evidence type="ECO:0000313" key="1">
    <source>
        <dbReference type="EMBL" id="GIO70287.1"/>
    </source>
</evidence>
<proteinExistence type="predicted"/>
<protein>
    <submittedName>
        <fullName evidence="1">Uncharacterized protein</fullName>
    </submittedName>
</protein>
<name>A0ABQ4M428_9BACL</name>
<dbReference type="EMBL" id="BORW01000055">
    <property type="protein sequence ID" value="GIO70287.1"/>
    <property type="molecule type" value="Genomic_DNA"/>
</dbReference>
<sequence>MELFTEVQANQVIGDVRRPILSHTEKKRPKIDKLPVDPVDHELTTLGLFFTAPYVLNYSNTLISLPIKKKTDYRIVVSEIAPHFEDVLKISYPSITYINIEKIRQESRETFIKSLYNNELTDFLIDIYGSDCQEKIITNFPQYDSQVYNVNLSLISKTYNREVELAWKFIKSTYLSTQNFFNISPKEWIFNDDFREHVSVQSLAAVCESMWITVNTNLNKITHLTVC</sequence>
<keyword evidence="2" id="KW-1185">Reference proteome</keyword>
<dbReference type="Proteomes" id="UP000680638">
    <property type="component" value="Unassembled WGS sequence"/>
</dbReference>
<comment type="caution">
    <text evidence="1">The sequence shown here is derived from an EMBL/GenBank/DDBJ whole genome shotgun (WGS) entry which is preliminary data.</text>
</comment>
<organism evidence="1 2">
    <name type="scientific">Paenibacillus cookii</name>
    <dbReference type="NCBI Taxonomy" id="157839"/>
    <lineage>
        <taxon>Bacteria</taxon>
        <taxon>Bacillati</taxon>
        <taxon>Bacillota</taxon>
        <taxon>Bacilli</taxon>
        <taxon>Bacillales</taxon>
        <taxon>Paenibacillaceae</taxon>
        <taxon>Paenibacillus</taxon>
    </lineage>
</organism>